<evidence type="ECO:0000313" key="3">
    <source>
        <dbReference type="EMBL" id="EUC57636.1"/>
    </source>
</evidence>
<dbReference type="OrthoDB" id="9991317at2759"/>
<dbReference type="Gene3D" id="1.25.40.10">
    <property type="entry name" value="Tetratricopeptide repeat domain"/>
    <property type="match status" value="1"/>
</dbReference>
<protein>
    <submittedName>
        <fullName evidence="3">Aromatic di-alanine and TPR containing protein</fullName>
    </submittedName>
</protein>
<organism evidence="3 4">
    <name type="scientific">Rhizoctonia solani AG-3 Rhs1AP</name>
    <dbReference type="NCBI Taxonomy" id="1086054"/>
    <lineage>
        <taxon>Eukaryota</taxon>
        <taxon>Fungi</taxon>
        <taxon>Dikarya</taxon>
        <taxon>Basidiomycota</taxon>
        <taxon>Agaricomycotina</taxon>
        <taxon>Agaricomycetes</taxon>
        <taxon>Cantharellales</taxon>
        <taxon>Ceratobasidiaceae</taxon>
        <taxon>Rhizoctonia</taxon>
    </lineage>
</organism>
<reference evidence="4" key="1">
    <citation type="journal article" date="2014" name="Genome Announc.">
        <title>Draft genome sequence of the plant-pathogenic soil fungus Rhizoctonia solani anastomosis group 3 strain Rhs1AP.</title>
        <authorList>
            <person name="Cubeta M.A."/>
            <person name="Thomas E."/>
            <person name="Dean R.A."/>
            <person name="Jabaji S."/>
            <person name="Neate S.M."/>
            <person name="Tavantzis S."/>
            <person name="Toda T."/>
            <person name="Vilgalys R."/>
            <person name="Bharathan N."/>
            <person name="Fedorova-Abrams N."/>
            <person name="Pakala S.B."/>
            <person name="Pakala S.M."/>
            <person name="Zafar N."/>
            <person name="Joardar V."/>
            <person name="Losada L."/>
            <person name="Nierman W.C."/>
        </authorList>
    </citation>
    <scope>NUCLEOTIDE SEQUENCE [LARGE SCALE GENOMIC DNA]</scope>
    <source>
        <strain evidence="4">AG-3</strain>
    </source>
</reference>
<dbReference type="EMBL" id="JATN01000322">
    <property type="protein sequence ID" value="EUC57636.1"/>
    <property type="molecule type" value="Genomic_DNA"/>
</dbReference>
<dbReference type="InterPro" id="IPR024983">
    <property type="entry name" value="CHAT_dom"/>
</dbReference>
<sequence length="786" mass="86624">MGNLIGLDNAIEYHFRALALTPDGCPNLPYRLSSLGTSHLLRFQHLGELGDLKNAMKYESRALALTPEGHRELPGRFMNLGAAHFLRYKRLNELCDIESAIEYESCALALTPDGHPDLPRTLMNLGVAHSVRFERLGELSDVENAIYYGSRALVVTPDGHPHLPAALASLVTSHTDRYKRLREPSDLEHAINYGSRALALTPNGHPDAANRNFNHAMTHLYYYQLTRDNGHAQQSLKLFRSASRSMSGAPRDSFKSALTWANVSSRICPDICTVAYRAAINLLPQFIWLGATTDQRYEDLSMTEDLAINAAFAAIRDSDCSLALEWLEHARCVVWNQSLMLRSPVDTLKSVDPDLATRLQTVAHQLHSAASGSRESRALASGSMTPEQVAQEHRRLAKEYNDLLVRIRELPGFDDFLRPMKAAGLVQAAHSGPVVVINCHKNSCDALLILPGEDSVGHVPLPNFSAQKAQEARQTLNSSLRCKGIRERGVKVIQEPGHKDDMSSVLASLWHHIVKPILDHLEYLNNHLADSLPHITWCPTGPLSFLPLHAAGDYTQPRSRVFDYVVSSYTPTLTALLASRSDSLSTDCRVLAVGQANTPGHSALPGTTRELTYVRAHAKHVSQYLQLLGSQATVPVVLDAMEQNDWVHLACHAHQNVNDPTKSGFFLHDGILNLAEINRRSFKGKGLAFLSACQTATGDEKLADEAVHLASGMLMAGYSSVIATMWSVHDDDAPLVTDKVYARLMTDRKVGNGEAGRALHDSVATLRSIVGEEKFERWVPYIHIGS</sequence>
<dbReference type="SUPFAM" id="SSF81901">
    <property type="entry name" value="HCP-like"/>
    <property type="match status" value="1"/>
</dbReference>
<evidence type="ECO:0000259" key="2">
    <source>
        <dbReference type="Pfam" id="PF12770"/>
    </source>
</evidence>
<dbReference type="Gene3D" id="1.20.120.660">
    <property type="entry name" value="IL-4 antagonist (De novo design) like domain"/>
    <property type="match status" value="1"/>
</dbReference>
<dbReference type="Proteomes" id="UP000030108">
    <property type="component" value="Unassembled WGS sequence"/>
</dbReference>
<gene>
    <name evidence="3" type="ORF">RSOL_226490</name>
</gene>
<evidence type="ECO:0000313" key="4">
    <source>
        <dbReference type="Proteomes" id="UP000030108"/>
    </source>
</evidence>
<name>X8J8U2_9AGAM</name>
<dbReference type="AlphaFoldDB" id="X8J8U2"/>
<accession>X8J8U2</accession>
<feature type="non-terminal residue" evidence="3">
    <location>
        <position position="786"/>
    </location>
</feature>
<feature type="region of interest" description="Disordered" evidence="1">
    <location>
        <begin position="367"/>
        <end position="392"/>
    </location>
</feature>
<comment type="caution">
    <text evidence="3">The sequence shown here is derived from an EMBL/GenBank/DDBJ whole genome shotgun (WGS) entry which is preliminary data.</text>
</comment>
<dbReference type="InterPro" id="IPR011990">
    <property type="entry name" value="TPR-like_helical_dom_sf"/>
</dbReference>
<proteinExistence type="predicted"/>
<feature type="domain" description="CHAT" evidence="2">
    <location>
        <begin position="506"/>
        <end position="786"/>
    </location>
</feature>
<evidence type="ECO:0000256" key="1">
    <source>
        <dbReference type="SAM" id="MobiDB-lite"/>
    </source>
</evidence>
<dbReference type="Pfam" id="PF12770">
    <property type="entry name" value="CHAT"/>
    <property type="match status" value="1"/>
</dbReference>